<dbReference type="PROSITE" id="PS51819">
    <property type="entry name" value="VOC"/>
    <property type="match status" value="1"/>
</dbReference>
<proteinExistence type="predicted"/>
<dbReference type="Proteomes" id="UP000018001">
    <property type="component" value="Unassembled WGS sequence"/>
</dbReference>
<evidence type="ECO:0000313" key="2">
    <source>
        <dbReference type="EMBL" id="GAD95402.1"/>
    </source>
</evidence>
<evidence type="ECO:0000259" key="1">
    <source>
        <dbReference type="PROSITE" id="PS51819"/>
    </source>
</evidence>
<protein>
    <recommendedName>
        <fullName evidence="1">VOC domain-containing protein</fullName>
    </recommendedName>
</protein>
<dbReference type="AlphaFoldDB" id="V5G3H9"/>
<dbReference type="InterPro" id="IPR004360">
    <property type="entry name" value="Glyas_Fos-R_dOase_dom"/>
</dbReference>
<comment type="caution">
    <text evidence="2">The sequence shown here is derived from an EMBL/GenBank/DDBJ whole genome shotgun (WGS) entry which is preliminary data.</text>
</comment>
<sequence length="199" mass="22404">MVINFDEVGSKTLSPAKLAHVVLRTQQDNFARMVSFYKTFLGAHASHEDEKLSFITYDDEHHRIAIAALPGIGPRDPKACGLEHISFTFNSLEDLLFAYRQRRAHDILPVWCVNHGVTVSIYYRDPDGNQIETQVDVFETPELANAFMDSPENEENPIGVDFDPEDLIQKLQSGVSAKELLKRPNIGPRGFDTVPLLKP</sequence>
<accession>V5G3H9</accession>
<dbReference type="HOGENOM" id="CLU_098384_0_0_1"/>
<dbReference type="InParanoid" id="V5G3H9"/>
<dbReference type="InterPro" id="IPR037523">
    <property type="entry name" value="VOC_core"/>
</dbReference>
<dbReference type="InterPro" id="IPR029068">
    <property type="entry name" value="Glyas_Bleomycin-R_OHBP_Dase"/>
</dbReference>
<organism evidence="2 3">
    <name type="scientific">Byssochlamys spectabilis (strain No. 5 / NBRC 109023)</name>
    <name type="common">Paecilomyces variotii</name>
    <dbReference type="NCBI Taxonomy" id="1356009"/>
    <lineage>
        <taxon>Eukaryota</taxon>
        <taxon>Fungi</taxon>
        <taxon>Dikarya</taxon>
        <taxon>Ascomycota</taxon>
        <taxon>Pezizomycotina</taxon>
        <taxon>Eurotiomycetes</taxon>
        <taxon>Eurotiomycetidae</taxon>
        <taxon>Eurotiales</taxon>
        <taxon>Thermoascaceae</taxon>
        <taxon>Paecilomyces</taxon>
    </lineage>
</organism>
<reference evidence="3" key="1">
    <citation type="journal article" date="2014" name="Genome Announc.">
        <title>Draft genome sequence of the formaldehyde-resistant fungus Byssochlamys spectabilis No. 5 (anamorph Paecilomyces variotii No. 5) (NBRC109023).</title>
        <authorList>
            <person name="Oka T."/>
            <person name="Ekino K."/>
            <person name="Fukuda K."/>
            <person name="Nomura Y."/>
        </authorList>
    </citation>
    <scope>NUCLEOTIDE SEQUENCE [LARGE SCALE GENOMIC DNA]</scope>
    <source>
        <strain evidence="3">No. 5 / NBRC 109023</strain>
    </source>
</reference>
<dbReference type="eggNOG" id="ENOG502SNCW">
    <property type="taxonomic scope" value="Eukaryota"/>
</dbReference>
<name>V5G3H9_BYSSN</name>
<dbReference type="SUPFAM" id="SSF54593">
    <property type="entry name" value="Glyoxalase/Bleomycin resistance protein/Dihydroxybiphenyl dioxygenase"/>
    <property type="match status" value="1"/>
</dbReference>
<dbReference type="Pfam" id="PF00903">
    <property type="entry name" value="Glyoxalase"/>
    <property type="match status" value="1"/>
</dbReference>
<gene>
    <name evidence="2" type="ORF">PVAR5_4045</name>
</gene>
<dbReference type="OrthoDB" id="5371818at2759"/>
<dbReference type="EMBL" id="BAUL01000126">
    <property type="protein sequence ID" value="GAD95402.1"/>
    <property type="molecule type" value="Genomic_DNA"/>
</dbReference>
<dbReference type="Gene3D" id="3.10.180.10">
    <property type="entry name" value="2,3-Dihydroxybiphenyl 1,2-Dioxygenase, domain 1"/>
    <property type="match status" value="1"/>
</dbReference>
<evidence type="ECO:0000313" key="3">
    <source>
        <dbReference type="Proteomes" id="UP000018001"/>
    </source>
</evidence>
<feature type="domain" description="VOC" evidence="1">
    <location>
        <begin position="17"/>
        <end position="136"/>
    </location>
</feature>
<keyword evidence="3" id="KW-1185">Reference proteome</keyword>